<feature type="domain" description="HTH tetR-type" evidence="5">
    <location>
        <begin position="11"/>
        <end position="71"/>
    </location>
</feature>
<evidence type="ECO:0000256" key="2">
    <source>
        <dbReference type="ARBA" id="ARBA00023125"/>
    </source>
</evidence>
<evidence type="ECO:0000256" key="1">
    <source>
        <dbReference type="ARBA" id="ARBA00023015"/>
    </source>
</evidence>
<dbReference type="PANTHER" id="PTHR30055:SF146">
    <property type="entry name" value="HTH-TYPE TRANSCRIPTIONAL DUAL REGULATOR CECR"/>
    <property type="match status" value="1"/>
</dbReference>
<dbReference type="InterPro" id="IPR023772">
    <property type="entry name" value="DNA-bd_HTH_TetR-type_CS"/>
</dbReference>
<comment type="caution">
    <text evidence="6">The sequence shown here is derived from an EMBL/GenBank/DDBJ whole genome shotgun (WGS) entry which is preliminary data.</text>
</comment>
<reference evidence="6" key="1">
    <citation type="journal article" date="2014" name="Int. J. Syst. Evol. Microbiol.">
        <title>Complete genome sequence of Corynebacterium casei LMG S-19264T (=DSM 44701T), isolated from a smear-ripened cheese.</title>
        <authorList>
            <consortium name="US DOE Joint Genome Institute (JGI-PGF)"/>
            <person name="Walter F."/>
            <person name="Albersmeier A."/>
            <person name="Kalinowski J."/>
            <person name="Ruckert C."/>
        </authorList>
    </citation>
    <scope>NUCLEOTIDE SEQUENCE</scope>
    <source>
        <strain evidence="6">KCTC 23310</strain>
    </source>
</reference>
<reference evidence="6" key="2">
    <citation type="submission" date="2020-09" db="EMBL/GenBank/DDBJ databases">
        <authorList>
            <person name="Sun Q."/>
            <person name="Kim S."/>
        </authorList>
    </citation>
    <scope>NUCLEOTIDE SEQUENCE</scope>
    <source>
        <strain evidence="6">KCTC 23310</strain>
    </source>
</reference>
<dbReference type="SUPFAM" id="SSF48498">
    <property type="entry name" value="Tetracyclin repressor-like, C-terminal domain"/>
    <property type="match status" value="1"/>
</dbReference>
<dbReference type="InterPro" id="IPR036271">
    <property type="entry name" value="Tet_transcr_reg_TetR-rel_C_sf"/>
</dbReference>
<dbReference type="Proteomes" id="UP000638981">
    <property type="component" value="Unassembled WGS sequence"/>
</dbReference>
<dbReference type="GO" id="GO:0000976">
    <property type="term" value="F:transcription cis-regulatory region binding"/>
    <property type="evidence" value="ECO:0007669"/>
    <property type="project" value="TreeGrafter"/>
</dbReference>
<evidence type="ECO:0000313" key="6">
    <source>
        <dbReference type="EMBL" id="GHC47596.1"/>
    </source>
</evidence>
<keyword evidence="2 4" id="KW-0238">DNA-binding</keyword>
<dbReference type="Gene3D" id="1.10.357.10">
    <property type="entry name" value="Tetracycline Repressor, domain 2"/>
    <property type="match status" value="1"/>
</dbReference>
<dbReference type="PANTHER" id="PTHR30055">
    <property type="entry name" value="HTH-TYPE TRANSCRIPTIONAL REGULATOR RUTR"/>
    <property type="match status" value="1"/>
</dbReference>
<dbReference type="PRINTS" id="PR00455">
    <property type="entry name" value="HTHTETR"/>
</dbReference>
<keyword evidence="7" id="KW-1185">Reference proteome</keyword>
<evidence type="ECO:0000256" key="4">
    <source>
        <dbReference type="PROSITE-ProRule" id="PRU00335"/>
    </source>
</evidence>
<feature type="DNA-binding region" description="H-T-H motif" evidence="4">
    <location>
        <begin position="34"/>
        <end position="53"/>
    </location>
</feature>
<evidence type="ECO:0000256" key="3">
    <source>
        <dbReference type="ARBA" id="ARBA00023163"/>
    </source>
</evidence>
<keyword evidence="1" id="KW-0805">Transcription regulation</keyword>
<evidence type="ECO:0000259" key="5">
    <source>
        <dbReference type="PROSITE" id="PS50977"/>
    </source>
</evidence>
<dbReference type="Pfam" id="PF14246">
    <property type="entry name" value="TetR_C_7"/>
    <property type="match status" value="1"/>
</dbReference>
<dbReference type="SUPFAM" id="SSF46689">
    <property type="entry name" value="Homeodomain-like"/>
    <property type="match status" value="1"/>
</dbReference>
<dbReference type="Pfam" id="PF00440">
    <property type="entry name" value="TetR_N"/>
    <property type="match status" value="1"/>
</dbReference>
<protein>
    <submittedName>
        <fullName evidence="6">TetR family transcriptional regulator</fullName>
    </submittedName>
</protein>
<dbReference type="RefSeq" id="WP_189410223.1">
    <property type="nucleotide sequence ID" value="NZ_BMYJ01000002.1"/>
</dbReference>
<keyword evidence="3" id="KW-0804">Transcription</keyword>
<evidence type="ECO:0000313" key="7">
    <source>
        <dbReference type="Proteomes" id="UP000638981"/>
    </source>
</evidence>
<dbReference type="Gene3D" id="1.10.10.60">
    <property type="entry name" value="Homeodomain-like"/>
    <property type="match status" value="1"/>
</dbReference>
<dbReference type="AlphaFoldDB" id="A0A918WFW2"/>
<proteinExistence type="predicted"/>
<sequence>MTAVVEKIHRGRKFDQVLQGARTVFLRDGYERASVDDIAREAGVSKATLYAYFPDKRLLFLEIALTECTRQTEQAAAEVEDDRPAREVLLEAAQKIAEFKLSDFGLQMYRIAVSEAEKFPQIGRAFYETGPQAGCGLLCNYLRQAVDRGELVIEDLDLAANQFVELCKAGLFNERLLGVDRKTTAKAIEKTAKAAVEMFMARYGAKVDA</sequence>
<dbReference type="FunFam" id="1.10.10.60:FF:000141">
    <property type="entry name" value="TetR family transcriptional regulator"/>
    <property type="match status" value="1"/>
</dbReference>
<dbReference type="InterPro" id="IPR009057">
    <property type="entry name" value="Homeodomain-like_sf"/>
</dbReference>
<gene>
    <name evidence="6" type="ORF">GCM10007315_06780</name>
</gene>
<dbReference type="InterPro" id="IPR039536">
    <property type="entry name" value="TetR_C_Proteobacteria"/>
</dbReference>
<dbReference type="InterPro" id="IPR001647">
    <property type="entry name" value="HTH_TetR"/>
</dbReference>
<dbReference type="PROSITE" id="PS01081">
    <property type="entry name" value="HTH_TETR_1"/>
    <property type="match status" value="1"/>
</dbReference>
<name>A0A918WFW2_9RHOB</name>
<dbReference type="EMBL" id="BMYJ01000002">
    <property type="protein sequence ID" value="GHC47596.1"/>
    <property type="molecule type" value="Genomic_DNA"/>
</dbReference>
<dbReference type="PROSITE" id="PS50977">
    <property type="entry name" value="HTH_TETR_2"/>
    <property type="match status" value="1"/>
</dbReference>
<dbReference type="GO" id="GO:0003700">
    <property type="term" value="F:DNA-binding transcription factor activity"/>
    <property type="evidence" value="ECO:0007669"/>
    <property type="project" value="TreeGrafter"/>
</dbReference>
<accession>A0A918WFW2</accession>
<dbReference type="InterPro" id="IPR050109">
    <property type="entry name" value="HTH-type_TetR-like_transc_reg"/>
</dbReference>
<organism evidence="6 7">
    <name type="scientific">Neogemmobacter tilapiae</name>
    <dbReference type="NCBI Taxonomy" id="875041"/>
    <lineage>
        <taxon>Bacteria</taxon>
        <taxon>Pseudomonadati</taxon>
        <taxon>Pseudomonadota</taxon>
        <taxon>Alphaproteobacteria</taxon>
        <taxon>Rhodobacterales</taxon>
        <taxon>Paracoccaceae</taxon>
        <taxon>Neogemmobacter</taxon>
    </lineage>
</organism>